<evidence type="ECO:0008006" key="3">
    <source>
        <dbReference type="Google" id="ProtNLM"/>
    </source>
</evidence>
<dbReference type="Proteomes" id="UP000018851">
    <property type="component" value="Chromosome"/>
</dbReference>
<keyword evidence="2" id="KW-1185">Reference proteome</keyword>
<sequence length="288" mass="32474">MRTWLGWLALLSGIAALAAWILVFRIITLPWGKPVTIGFEPGEKSAKGELQLVFGDADYALQGCCAGSTFVVKDTRRGGQVRGFRTRPTDAHVKGNFRSELRLRPNAVGETVWYRSRLLVPADWKASKVPVIAMQWHGSKDFFLLEPGKYPPLDISIRGNRWQVSKSWDHRIVTVKDKALPGNVEGIVEIGEAPLVRNTWMTWVIRVHWSSNEAGRTEIWLDGKKITDDRGPNAHRDLIGPYMKAGTYVPNWGYAGVEKDIKERTLLFDDLAVGYGDDPFEVGYRPER</sequence>
<dbReference type="PATRIC" id="fig|1123269.5.peg.4743"/>
<evidence type="ECO:0000313" key="2">
    <source>
        <dbReference type="Proteomes" id="UP000018851"/>
    </source>
</evidence>
<dbReference type="HOGENOM" id="CLU_085006_0_0_5"/>
<name>W0AH54_9SPHN</name>
<dbReference type="AlphaFoldDB" id="W0AH54"/>
<dbReference type="KEGG" id="ssan:NX02_24215"/>
<dbReference type="Gene3D" id="2.60.120.200">
    <property type="match status" value="1"/>
</dbReference>
<accession>W0AH54</accession>
<dbReference type="Pfam" id="PF14099">
    <property type="entry name" value="Polysacc_lyase"/>
    <property type="match status" value="1"/>
</dbReference>
<evidence type="ECO:0000313" key="1">
    <source>
        <dbReference type="EMBL" id="AHE56451.1"/>
    </source>
</evidence>
<proteinExistence type="predicted"/>
<dbReference type="InterPro" id="IPR025975">
    <property type="entry name" value="Polysacc_lyase"/>
</dbReference>
<protein>
    <recommendedName>
        <fullName evidence="3">Polysaccharide lyase</fullName>
    </recommendedName>
</protein>
<gene>
    <name evidence="1" type="ORF">NX02_24215</name>
</gene>
<dbReference type="eggNOG" id="COG5492">
    <property type="taxonomic scope" value="Bacteria"/>
</dbReference>
<organism evidence="1 2">
    <name type="scientific">Sphingomonas sanxanigenens DSM 19645 = NX02</name>
    <dbReference type="NCBI Taxonomy" id="1123269"/>
    <lineage>
        <taxon>Bacteria</taxon>
        <taxon>Pseudomonadati</taxon>
        <taxon>Pseudomonadota</taxon>
        <taxon>Alphaproteobacteria</taxon>
        <taxon>Sphingomonadales</taxon>
        <taxon>Sphingomonadaceae</taxon>
        <taxon>Sphingomonas</taxon>
    </lineage>
</organism>
<dbReference type="STRING" id="1123269.NX02_24215"/>
<dbReference type="EMBL" id="CP006644">
    <property type="protein sequence ID" value="AHE56451.1"/>
    <property type="molecule type" value="Genomic_DNA"/>
</dbReference>
<reference evidence="1 2" key="1">
    <citation type="submission" date="2013-07" db="EMBL/GenBank/DDBJ databases">
        <title>Completed genome of Sphingomonas sanxanigenens NX02.</title>
        <authorList>
            <person name="Ma T."/>
            <person name="Huang H."/>
            <person name="Wu M."/>
            <person name="Li X."/>
            <person name="Li G."/>
        </authorList>
    </citation>
    <scope>NUCLEOTIDE SEQUENCE [LARGE SCALE GENOMIC DNA]</scope>
    <source>
        <strain evidence="1 2">NX02</strain>
    </source>
</reference>